<sequence>MLYAAAAEQLSLLREEQEAFRGTVEQHMTDFHHAKAARDDAVREEEALRAQLHAAQLRSAQRQRAFAAAEAVLRESAESLAALQALCHCLESQLAAQRKCQRSALILRTSKADHEVSFDGREGESGADVSAADEAKSGAPQLCWMDPYSALHPATGSVFTYDLVAQTNTVEACLSEGTDSGARRPDEQTADDDRLDDENSDPHPSLNALLVDAVHDVLNGYNYTFLSTSASGRTAAAADNNSAEMKTSQGSTTTSTRNTVHSAELDTAEGRCGAGVLCWHVVRCLQQEAMKCGTRAFGVTLAIGCVVRAASNGAEGYLADVLGPKVRKQNVAAAAAHRGNEKKHLVPLVVMDAALHDDVAVHEHKLPAYCQRNGSDRRSRSSSEVRFRSLDPNRSPLSSADKARGVSSVPPSAPSTLLTGVPVSSLEEVEYWLGQARLHVRDASTTTKGSRRTEVDAQVNGAAAAAVDLDISEAASPYVVLLGVDSQDAAGRVHKSLVRIVDDNAFKLAASMLSVTAVHECTPSPHDPLSAHYCAAQERRIEDLHPTTPSSLFATYMHTALSLVLQKVASFSASSSSSSASSGSLFLAESSDVLDCENLVAQLLLSEDNTSAVSAAAVRAAVAQAAACPAALHSDMCAEWSLWNALLMSIFGGNTKTLWLHTADVFSDEVLLRHRRETKSASAYSEGQQRGGGSARAHGEEEETEGSGSGGGVKATHSSVEGVLRMCAFFCRAVRHDAVPCEVSADLDRILRHNV</sequence>
<name>C6K3R1_9TRYP</name>
<feature type="compositionally biased region" description="Basic and acidic residues" evidence="1">
    <location>
        <begin position="113"/>
        <end position="124"/>
    </location>
</feature>
<feature type="region of interest" description="Disordered" evidence="1">
    <location>
        <begin position="113"/>
        <end position="132"/>
    </location>
</feature>
<dbReference type="AlphaFoldDB" id="C6K3R1"/>
<dbReference type="EMBL" id="GQ153665">
    <property type="protein sequence ID" value="ACS87850.1"/>
    <property type="molecule type" value="Genomic_DNA"/>
</dbReference>
<evidence type="ECO:0000256" key="1">
    <source>
        <dbReference type="SAM" id="MobiDB-lite"/>
    </source>
</evidence>
<organism evidence="2">
    <name type="scientific">Angomonas deanei</name>
    <dbReference type="NCBI Taxonomy" id="59799"/>
    <lineage>
        <taxon>Eukaryota</taxon>
        <taxon>Discoba</taxon>
        <taxon>Euglenozoa</taxon>
        <taxon>Kinetoplastea</taxon>
        <taxon>Metakinetoplastina</taxon>
        <taxon>Trypanosomatida</taxon>
        <taxon>Trypanosomatidae</taxon>
        <taxon>Strigomonadinae</taxon>
        <taxon>Angomonas</taxon>
    </lineage>
</organism>
<gene>
    <name evidence="2" type="ORF">CDFL6B24_08</name>
</gene>
<feature type="compositionally biased region" description="Basic and acidic residues" evidence="1">
    <location>
        <begin position="374"/>
        <end position="391"/>
    </location>
</feature>
<protein>
    <submittedName>
        <fullName evidence="2">Uncharacterized protein</fullName>
    </submittedName>
</protein>
<feature type="region of interest" description="Disordered" evidence="1">
    <location>
        <begin position="679"/>
        <end position="715"/>
    </location>
</feature>
<feature type="region of interest" description="Disordered" evidence="1">
    <location>
        <begin position="371"/>
        <end position="419"/>
    </location>
</feature>
<reference evidence="2" key="1">
    <citation type="submission" date="2009-05" db="EMBL/GenBank/DDBJ databases">
        <title>The evolution of amastin surface glycoproteins in trypanosomatid parasites.</title>
        <authorList>
            <person name="Jackson A.P."/>
        </authorList>
    </citation>
    <scope>NUCLEOTIDE SEQUENCE</scope>
    <source>
        <strain evidence="2">ATCC 30255</strain>
    </source>
</reference>
<feature type="compositionally biased region" description="Acidic residues" evidence="1">
    <location>
        <begin position="188"/>
        <end position="199"/>
    </location>
</feature>
<feature type="region of interest" description="Disordered" evidence="1">
    <location>
        <begin position="237"/>
        <end position="258"/>
    </location>
</feature>
<feature type="region of interest" description="Disordered" evidence="1">
    <location>
        <begin position="175"/>
        <end position="204"/>
    </location>
</feature>
<accession>C6K3R1</accession>
<feature type="compositionally biased region" description="Polar residues" evidence="1">
    <location>
        <begin position="239"/>
        <end position="258"/>
    </location>
</feature>
<proteinExistence type="predicted"/>
<evidence type="ECO:0000313" key="2">
    <source>
        <dbReference type="EMBL" id="ACS87850.1"/>
    </source>
</evidence>